<dbReference type="Proteomes" id="UP001221328">
    <property type="component" value="Unassembled WGS sequence"/>
</dbReference>
<keyword evidence="3" id="KW-1185">Reference proteome</keyword>
<keyword evidence="1" id="KW-0472">Membrane</keyword>
<keyword evidence="1" id="KW-1133">Transmembrane helix</keyword>
<accession>A0ABT5G2N6</accession>
<name>A0ABT5G2N6_9ACTN</name>
<dbReference type="EMBL" id="JAQOSK010000015">
    <property type="protein sequence ID" value="MDC2959060.1"/>
    <property type="molecule type" value="Genomic_DNA"/>
</dbReference>
<keyword evidence="1" id="KW-0812">Transmembrane</keyword>
<comment type="caution">
    <text evidence="2">The sequence shown here is derived from an EMBL/GenBank/DDBJ whole genome shotgun (WGS) entry which is preliminary data.</text>
</comment>
<proteinExistence type="predicted"/>
<evidence type="ECO:0000313" key="3">
    <source>
        <dbReference type="Proteomes" id="UP001221328"/>
    </source>
</evidence>
<sequence length="86" mass="9477">MPDEHVPVLQSMGAAILLLTAALWVFALYALSRRGHFGPVPRLAGRRSPRILPRRRQSAPHLESVELTPAERAAFAGLVRQLSDGR</sequence>
<organism evidence="2 3">
    <name type="scientific">Streptomyces gilvifuscus</name>
    <dbReference type="NCBI Taxonomy" id="1550617"/>
    <lineage>
        <taxon>Bacteria</taxon>
        <taxon>Bacillati</taxon>
        <taxon>Actinomycetota</taxon>
        <taxon>Actinomycetes</taxon>
        <taxon>Kitasatosporales</taxon>
        <taxon>Streptomycetaceae</taxon>
        <taxon>Streptomyces</taxon>
    </lineage>
</organism>
<evidence type="ECO:0000313" key="2">
    <source>
        <dbReference type="EMBL" id="MDC2959060.1"/>
    </source>
</evidence>
<dbReference type="RefSeq" id="WP_200703611.1">
    <property type="nucleotide sequence ID" value="NZ_JAQOSK010000015.1"/>
</dbReference>
<feature type="transmembrane region" description="Helical" evidence="1">
    <location>
        <begin position="12"/>
        <end position="32"/>
    </location>
</feature>
<protein>
    <submittedName>
        <fullName evidence="2">Uncharacterized protein</fullName>
    </submittedName>
</protein>
<reference evidence="2 3" key="1">
    <citation type="journal article" date="2015" name="Int. J. Syst. Evol. Microbiol.">
        <title>Streptomyces gilvifuscus sp. nov., an actinomycete that produces antibacterial compounds isolated from soil.</title>
        <authorList>
            <person name="Nguyen T.M."/>
            <person name="Kim J."/>
        </authorList>
    </citation>
    <scope>NUCLEOTIDE SEQUENCE [LARGE SCALE GENOMIC DNA]</scope>
    <source>
        <strain evidence="2 3">T113</strain>
    </source>
</reference>
<gene>
    <name evidence="2" type="ORF">PO587_31965</name>
</gene>
<evidence type="ECO:0000256" key="1">
    <source>
        <dbReference type="SAM" id="Phobius"/>
    </source>
</evidence>